<feature type="signal peptide" evidence="1">
    <location>
        <begin position="1"/>
        <end position="25"/>
    </location>
</feature>
<dbReference type="PANTHER" id="PTHR43649">
    <property type="entry name" value="ARABINOSE-BINDING PROTEIN-RELATED"/>
    <property type="match status" value="1"/>
</dbReference>
<organism evidence="2 3">
    <name type="scientific">Paenibacillus silvestris</name>
    <dbReference type="NCBI Taxonomy" id="2606219"/>
    <lineage>
        <taxon>Bacteria</taxon>
        <taxon>Bacillati</taxon>
        <taxon>Bacillota</taxon>
        <taxon>Bacilli</taxon>
        <taxon>Bacillales</taxon>
        <taxon>Paenibacillaceae</taxon>
        <taxon>Paenibacillus</taxon>
    </lineage>
</organism>
<dbReference type="PROSITE" id="PS51257">
    <property type="entry name" value="PROKAR_LIPOPROTEIN"/>
    <property type="match status" value="1"/>
</dbReference>
<proteinExistence type="predicted"/>
<comment type="caution">
    <text evidence="2">The sequence shown here is derived from an EMBL/GenBank/DDBJ whole genome shotgun (WGS) entry which is preliminary data.</text>
</comment>
<dbReference type="SUPFAM" id="SSF53850">
    <property type="entry name" value="Periplasmic binding protein-like II"/>
    <property type="match status" value="1"/>
</dbReference>
<dbReference type="AlphaFoldDB" id="A0A6L8V7R4"/>
<dbReference type="Proteomes" id="UP000481087">
    <property type="component" value="Unassembled WGS sequence"/>
</dbReference>
<evidence type="ECO:0000313" key="2">
    <source>
        <dbReference type="EMBL" id="MZQ86254.1"/>
    </source>
</evidence>
<name>A0A6L8V7R4_9BACL</name>
<keyword evidence="3" id="KW-1185">Reference proteome</keyword>
<protein>
    <recommendedName>
        <fullName evidence="4">ABC transporter substrate-binding protein</fullName>
    </recommendedName>
</protein>
<keyword evidence="1" id="KW-0732">Signal</keyword>
<dbReference type="RefSeq" id="WP_161410668.1">
    <property type="nucleotide sequence ID" value="NZ_WTUZ01000039.1"/>
</dbReference>
<evidence type="ECO:0008006" key="4">
    <source>
        <dbReference type="Google" id="ProtNLM"/>
    </source>
</evidence>
<dbReference type="Gene3D" id="3.40.190.10">
    <property type="entry name" value="Periplasmic binding protein-like II"/>
    <property type="match status" value="2"/>
</dbReference>
<sequence length="550" mass="62038">MKKIKSGTILFVSCAMCVSIFSACSNTKEKTSNEAASTTAPTAAASADGKKSWEVDTSPITLDAYLNFSWFGNNWTDSAAQQITKETGVTIKISKPVTDDDQKLNLMINSGKLPDIVMADKNSPAWSIMEQKGLLYSLDELAAQYAPELLKDAPKEAFTNYKGEDSHTYKYVDFIEGEKYQQEAKKYNALVGTNQPEWSIRQDYLDEIGNPDISTLDAYVAALEKIKAKHPDKMGFYANVGDLTNDRDYQMGTNSMLPNFRYNVDGNKIKSGLRSDNFKQILGFMNQLSVKNLLTKDTFIDTKDIFTQKINSGKTISYAWAIGEGTKSPADNPKTSYKVMAPFQAYSQVRTGGGWNAFAIPKSNKHPERTIRFLAYMASQQGHITAKWGVKGDKYSGDIVTGPHYNVVDGKPLYLKEYWDVKQKDWSGVSAKNGLGEYWFATNTAWWLYPEWNNTDPSFIQYNKMFADKVKYMPELENLDPMPNSKEGIILKRVTDLYAQYGVKMIFASSKEESQSIYQEFIEKADSVGLPQVEAYWTDQYQKNLKRMGK</sequence>
<dbReference type="PANTHER" id="PTHR43649:SF12">
    <property type="entry name" value="DIACETYLCHITOBIOSE BINDING PROTEIN DASA"/>
    <property type="match status" value="1"/>
</dbReference>
<dbReference type="EMBL" id="WTUZ01000039">
    <property type="protein sequence ID" value="MZQ86254.1"/>
    <property type="molecule type" value="Genomic_DNA"/>
</dbReference>
<feature type="chain" id="PRO_5038378201" description="ABC transporter substrate-binding protein" evidence="1">
    <location>
        <begin position="26"/>
        <end position="550"/>
    </location>
</feature>
<evidence type="ECO:0000313" key="3">
    <source>
        <dbReference type="Proteomes" id="UP000481087"/>
    </source>
</evidence>
<dbReference type="InterPro" id="IPR050490">
    <property type="entry name" value="Bact_solute-bd_prot1"/>
</dbReference>
<reference evidence="2 3" key="1">
    <citation type="submission" date="2019-12" db="EMBL/GenBank/DDBJ databases">
        <title>Paenibacillus sp. nov. sp. isolated from soil.</title>
        <authorList>
            <person name="Kim J."/>
            <person name="Jeong S.E."/>
            <person name="Jung H.S."/>
            <person name="Jeon C.O."/>
        </authorList>
    </citation>
    <scope>NUCLEOTIDE SEQUENCE [LARGE SCALE GENOMIC DNA]</scope>
    <source>
        <strain evidence="2 3">5J-6</strain>
    </source>
</reference>
<evidence type="ECO:0000256" key="1">
    <source>
        <dbReference type="SAM" id="SignalP"/>
    </source>
</evidence>
<gene>
    <name evidence="2" type="ORF">GQF01_29550</name>
</gene>
<accession>A0A6L8V7R4</accession>